<dbReference type="STRING" id="1397666.RS24_01220"/>
<evidence type="ECO:0000313" key="11">
    <source>
        <dbReference type="Proteomes" id="UP000016762"/>
    </source>
</evidence>
<proteinExistence type="inferred from homology"/>
<dbReference type="NCBIfam" id="TIGR02492">
    <property type="entry name" value="flgK_ends"/>
    <property type="match status" value="1"/>
</dbReference>
<dbReference type="Pfam" id="PF06429">
    <property type="entry name" value="Flg_bbr_C"/>
    <property type="match status" value="1"/>
</dbReference>
<feature type="domain" description="Flagellar basal body rod protein N-terminal" evidence="7">
    <location>
        <begin position="6"/>
        <end position="34"/>
    </location>
</feature>
<evidence type="ECO:0000256" key="3">
    <source>
        <dbReference type="ARBA" id="ARBA00009677"/>
    </source>
</evidence>
<dbReference type="GO" id="GO:0009424">
    <property type="term" value="C:bacterial-type flagellum hook"/>
    <property type="evidence" value="ECO:0007669"/>
    <property type="project" value="InterPro"/>
</dbReference>
<evidence type="ECO:0000256" key="5">
    <source>
        <dbReference type="ARBA" id="ARBA00022525"/>
    </source>
</evidence>
<protein>
    <recommendedName>
        <fullName evidence="4">Flagellar hook-associated protein 1</fullName>
    </recommendedName>
</protein>
<name>U2XM80_9PROT</name>
<accession>U2XM80</accession>
<dbReference type="GO" id="GO:0005198">
    <property type="term" value="F:structural molecule activity"/>
    <property type="evidence" value="ECO:0007669"/>
    <property type="project" value="InterPro"/>
</dbReference>
<dbReference type="InterPro" id="IPR053927">
    <property type="entry name" value="FlgK_helical"/>
</dbReference>
<dbReference type="InterPro" id="IPR001444">
    <property type="entry name" value="Flag_bb_rod_N"/>
</dbReference>
<dbReference type="RefSeq" id="WP_021777201.1">
    <property type="nucleotide sequence ID" value="NZ_AWXE01000004.1"/>
</dbReference>
<evidence type="ECO:0000259" key="7">
    <source>
        <dbReference type="Pfam" id="PF00460"/>
    </source>
</evidence>
<feature type="domain" description="Flagellar hook-associated protein FlgK helical" evidence="9">
    <location>
        <begin position="98"/>
        <end position="326"/>
    </location>
</feature>
<dbReference type="InterPro" id="IPR002371">
    <property type="entry name" value="FlgK"/>
</dbReference>
<dbReference type="EMBL" id="AWXE01000004">
    <property type="protein sequence ID" value="ERL46222.1"/>
    <property type="molecule type" value="Genomic_DNA"/>
</dbReference>
<evidence type="ECO:0000256" key="1">
    <source>
        <dbReference type="ARBA" id="ARBA00004117"/>
    </source>
</evidence>
<reference evidence="10 11" key="1">
    <citation type="journal article" date="2014" name="FEMS Microbiol. Ecol.">
        <title>Genomic differentiation among two strains of the PS1 clade isolated from geographically separated marine habitats.</title>
        <authorList>
            <person name="Jimenez-Infante F."/>
            <person name="Ngugi D.K."/>
            <person name="Alam I."/>
            <person name="Rashid M."/>
            <person name="Baalawi W."/>
            <person name="Kamau A.A."/>
            <person name="Bajic V.B."/>
            <person name="Stingl U."/>
        </authorList>
    </citation>
    <scope>NUCLEOTIDE SEQUENCE [LARGE SCALE GENOMIC DNA]</scope>
    <source>
        <strain evidence="10 11">RS24</strain>
    </source>
</reference>
<dbReference type="GO" id="GO:0005576">
    <property type="term" value="C:extracellular region"/>
    <property type="evidence" value="ECO:0007669"/>
    <property type="project" value="UniProtKB-SubCell"/>
</dbReference>
<dbReference type="eggNOG" id="COG1256">
    <property type="taxonomic scope" value="Bacteria"/>
</dbReference>
<feature type="domain" description="Flagellar basal-body/hook protein C-terminal" evidence="8">
    <location>
        <begin position="1379"/>
        <end position="1421"/>
    </location>
</feature>
<keyword evidence="11" id="KW-1185">Reference proteome</keyword>
<dbReference type="GO" id="GO:0009425">
    <property type="term" value="C:bacterial-type flagellum basal body"/>
    <property type="evidence" value="ECO:0007669"/>
    <property type="project" value="UniProtKB-SubCell"/>
</dbReference>
<dbReference type="OrthoDB" id="7181295at2"/>
<evidence type="ECO:0000256" key="6">
    <source>
        <dbReference type="ARBA" id="ARBA00023143"/>
    </source>
</evidence>
<gene>
    <name evidence="10" type="primary">ccrM</name>
    <name evidence="10" type="ORF">RS24_01220</name>
</gene>
<dbReference type="GO" id="GO:0008168">
    <property type="term" value="F:methyltransferase activity"/>
    <property type="evidence" value="ECO:0007669"/>
    <property type="project" value="UniProtKB-KW"/>
</dbReference>
<sequence length="1423" mass="149847">MASLFDIGKSGVQAYRQALTVTGQNIANINTEGYHRREASIEEISASQGGLTAVASQVGLGARVSEIRRSFNEFMTNRVYSTKADFEKSNVFYENVRDLENFLLPSDSDLGNFMGNFFGALMEVATAPGDIPGRLVAIEEGLSLAGAFRQTASTVEGLKFDAKAQAEETAETVNLLVNELVKVNQRLLSSGQSGQVPNSVLDNRDKLISEISERVELTVTYDQRGVASIILGGTIAGPKLVEGATSRKLGIIENQGAIQPALISAGSITPTSQITKGSLAGFTLSYEFIGEIEKQINTLAYLFSREVNNVHENGITLDGKAGGKMFTLSDLEFGFGRTNRGSLSAELNIDNVDLIPPNSVEFVFNEEKQTWVTNSEINFNGLSTSSNRISADGFDFKIFGSPENGDTITLDNVSGAAKNMSFLLKKPQELAAASPTIVTQNSLNNSDAVMEINKTEPAVFAQPPSVDTIFENGNIPISATEFLRDGVVASIPAGAQNFSINSYIQQPNVNIVLTLDDLVDANNLQIVLADGANAGTHNFALGYGGLFSNASATDNWTDEAEFQKALAAGVVTSDTGFSLGDLGLFPSSTSSSLNIASSSASFTSASITTSSKTISGSVTNRQDASDIQIFTREGRHIAGSPMSETEIVNFLSEENGFSANAKYYGSYLNQETNAYRGMDLNISNVDGLETIRLGPFGASSDAIAGYGALPDSPTSSYSISASISNGATPSLSIPAGASAGFVSNKINETFNDFGLVAKSKTVVRLNNFNSTGTVSFNLESENQEPLSVSASVSPTNVSNLVDAINNISNLTGVIAQANNNNDAITLISEDGNDIMVSSLSDTSPMFDGQVISSFPSHDAGKAISSLLSFNSSNANGTVDAGRFTGEVLIDSSEDFSLTVNGVTSNSTSSPMNGGLVEVESSNYGDVKTFTFLANDEVDSNFGGTDKRAFAASATYSLTLPSEANSQQYSASVNSSQLATLNSKTVAEALIKDIRSQGTSISLSNNTAVAVSSRPETGDKVVIEFDGDQYTLVMNEGEIDVIGGETGRVLAFYDSNNHLNIIGGGSLQASAITLVSDSTVTGNSTAAGRFGISNLAVATTKFTGQPINAATNNGSFNVDFNGVTIAVNLAADGSISHTPSTTGFSASFNITSGTTGRLTLEHTLATGPINFPTNNSLKSFGFPVSEYGLKLLADKIQVTSSLGNMVEMTANATSIAEKSMTMSNLPNEDLIVIINGAGARSISASYDLAPPLDDFEPLSVEVTSEDGQSIEILDTSTGHSIASRVLNRQGQAIAAGYEINFSGEPEFGDLFFLESNAEGIGDARNIDAIIRLQEKNLINSNSGSFKDIFSEIVTSVGSSVRSSEITKNAAEGMRDAAIEGELSYSGVNLDEEAASLMEFQQAYQASARILSTAREMFNSLLDVI</sequence>
<comment type="caution">
    <text evidence="10">The sequence shown here is derived from an EMBL/GenBank/DDBJ whole genome shotgun (WGS) entry which is preliminary data.</text>
</comment>
<dbReference type="Pfam" id="PF22638">
    <property type="entry name" value="FlgK_D1"/>
    <property type="match status" value="1"/>
</dbReference>
<keyword evidence="5" id="KW-0964">Secreted</keyword>
<evidence type="ECO:0000256" key="4">
    <source>
        <dbReference type="ARBA" id="ARBA00016244"/>
    </source>
</evidence>
<evidence type="ECO:0000256" key="2">
    <source>
        <dbReference type="ARBA" id="ARBA00004613"/>
    </source>
</evidence>
<dbReference type="InterPro" id="IPR010930">
    <property type="entry name" value="Flg_bb/hook_C_dom"/>
</dbReference>
<organism evidence="10 11">
    <name type="scientific">Candidatus Micropelagius thuwalensis</name>
    <dbReference type="NCBI Taxonomy" id="1397666"/>
    <lineage>
        <taxon>Bacteria</taxon>
        <taxon>Pseudomonadati</taxon>
        <taxon>Pseudomonadota</taxon>
        <taxon>Alphaproteobacteria</taxon>
        <taxon>PS1 clade</taxon>
        <taxon>Candidatus Micropelagius</taxon>
    </lineage>
</organism>
<dbReference type="Gene3D" id="3.30.70.2120">
    <property type="match status" value="1"/>
</dbReference>
<dbReference type="PANTHER" id="PTHR30033:SF2">
    <property type="entry name" value="FLAGELLAR HOOK PROTEIN"/>
    <property type="match status" value="1"/>
</dbReference>
<evidence type="ECO:0000313" key="10">
    <source>
        <dbReference type="EMBL" id="ERL46222.1"/>
    </source>
</evidence>
<dbReference type="Pfam" id="PF00460">
    <property type="entry name" value="Flg_bb_rod"/>
    <property type="match status" value="1"/>
</dbReference>
<evidence type="ECO:0000259" key="9">
    <source>
        <dbReference type="Pfam" id="PF22638"/>
    </source>
</evidence>
<comment type="subcellular location">
    <subcellularLocation>
        <location evidence="1">Bacterial flagellum basal body</location>
    </subcellularLocation>
    <subcellularLocation>
        <location evidence="2">Secreted</location>
    </subcellularLocation>
</comment>
<keyword evidence="10" id="KW-0808">Transferase</keyword>
<evidence type="ECO:0000259" key="8">
    <source>
        <dbReference type="Pfam" id="PF06429"/>
    </source>
</evidence>
<comment type="similarity">
    <text evidence="3">Belongs to the flagella basal body rod proteins family.</text>
</comment>
<dbReference type="SUPFAM" id="SSF64518">
    <property type="entry name" value="Phase 1 flagellin"/>
    <property type="match status" value="1"/>
</dbReference>
<keyword evidence="10" id="KW-0489">Methyltransferase</keyword>
<dbReference type="PANTHER" id="PTHR30033">
    <property type="entry name" value="FLAGELLAR HOOK-ASSOCIATED PROTEIN 1"/>
    <property type="match status" value="1"/>
</dbReference>
<keyword evidence="6" id="KW-0975">Bacterial flagellum</keyword>
<dbReference type="Proteomes" id="UP000016762">
    <property type="component" value="Unassembled WGS sequence"/>
</dbReference>
<dbReference type="GO" id="GO:0044780">
    <property type="term" value="P:bacterial-type flagellum assembly"/>
    <property type="evidence" value="ECO:0007669"/>
    <property type="project" value="InterPro"/>
</dbReference>
<dbReference type="GO" id="GO:0032259">
    <property type="term" value="P:methylation"/>
    <property type="evidence" value="ECO:0007669"/>
    <property type="project" value="UniProtKB-KW"/>
</dbReference>